<proteinExistence type="predicted"/>
<evidence type="ECO:0000256" key="3">
    <source>
        <dbReference type="SAM" id="SignalP"/>
    </source>
</evidence>
<evidence type="ECO:0000313" key="6">
    <source>
        <dbReference type="EMBL" id="EFM09947.1"/>
    </source>
</evidence>
<feature type="domain" description="Copper amine oxidase-like N-terminal" evidence="4">
    <location>
        <begin position="395"/>
        <end position="517"/>
    </location>
</feature>
<dbReference type="PANTHER" id="PTHR45982">
    <property type="entry name" value="REGULATOR OF CHROMOSOME CONDENSATION"/>
    <property type="match status" value="1"/>
</dbReference>
<reference evidence="6 7" key="1">
    <citation type="submission" date="2010-07" db="EMBL/GenBank/DDBJ databases">
        <title>The draft genome of Paenibacillus curdlanolyticus YK9.</title>
        <authorList>
            <consortium name="US DOE Joint Genome Institute (JGI-PGF)"/>
            <person name="Lucas S."/>
            <person name="Copeland A."/>
            <person name="Lapidus A."/>
            <person name="Cheng J.-F."/>
            <person name="Bruce D."/>
            <person name="Goodwin L."/>
            <person name="Pitluck S."/>
            <person name="Land M.L."/>
            <person name="Hauser L."/>
            <person name="Chang Y.-J."/>
            <person name="Jeffries C."/>
            <person name="Anderson I.J."/>
            <person name="Johnson E."/>
            <person name="Loganathan U."/>
            <person name="Mulhopadhyay B."/>
            <person name="Kyrpides N."/>
            <person name="Woyke T.J."/>
        </authorList>
    </citation>
    <scope>NUCLEOTIDE SEQUENCE [LARGE SCALE GENOMIC DNA]</scope>
    <source>
        <strain evidence="6 7">YK9</strain>
    </source>
</reference>
<dbReference type="SUPFAM" id="SSF55383">
    <property type="entry name" value="Copper amine oxidase, domain N"/>
    <property type="match status" value="1"/>
</dbReference>
<evidence type="ECO:0000313" key="7">
    <source>
        <dbReference type="Proteomes" id="UP000005387"/>
    </source>
</evidence>
<dbReference type="GO" id="GO:0005085">
    <property type="term" value="F:guanyl-nucleotide exchange factor activity"/>
    <property type="evidence" value="ECO:0007669"/>
    <property type="project" value="TreeGrafter"/>
</dbReference>
<dbReference type="InterPro" id="IPR009091">
    <property type="entry name" value="RCC1/BLIP-II"/>
</dbReference>
<evidence type="ECO:0000259" key="5">
    <source>
        <dbReference type="Pfam" id="PF25390"/>
    </source>
</evidence>
<protein>
    <submittedName>
        <fullName evidence="6">Alpha-tubulin suppressor and related RCC1 domain-containing protein-like protein</fullName>
    </submittedName>
</protein>
<evidence type="ECO:0000256" key="1">
    <source>
        <dbReference type="ARBA" id="ARBA00022658"/>
    </source>
</evidence>
<accession>E0ICR1</accession>
<dbReference type="InterPro" id="IPR000408">
    <property type="entry name" value="Reg_chr_condens"/>
</dbReference>
<dbReference type="eggNOG" id="COG5184">
    <property type="taxonomic scope" value="Bacteria"/>
</dbReference>
<feature type="signal peptide" evidence="3">
    <location>
        <begin position="1"/>
        <end position="25"/>
    </location>
</feature>
<dbReference type="GO" id="GO:0005737">
    <property type="term" value="C:cytoplasm"/>
    <property type="evidence" value="ECO:0007669"/>
    <property type="project" value="TreeGrafter"/>
</dbReference>
<keyword evidence="2" id="KW-0677">Repeat</keyword>
<feature type="domain" description="RCC1-like" evidence="5">
    <location>
        <begin position="145"/>
        <end position="391"/>
    </location>
</feature>
<keyword evidence="7" id="KW-1185">Reference proteome</keyword>
<gene>
    <name evidence="6" type="ORF">PaecuDRAFT_3450</name>
</gene>
<dbReference type="STRING" id="717606.PaecuDRAFT_3450"/>
<dbReference type="InterPro" id="IPR051553">
    <property type="entry name" value="Ran_GTPase-activating"/>
</dbReference>
<dbReference type="Pfam" id="PF00415">
    <property type="entry name" value="RCC1"/>
    <property type="match status" value="1"/>
</dbReference>
<dbReference type="Pfam" id="PF07833">
    <property type="entry name" value="Cu_amine_oxidN1"/>
    <property type="match status" value="1"/>
</dbReference>
<dbReference type="PRINTS" id="PR00633">
    <property type="entry name" value="RCCNDNSATION"/>
</dbReference>
<keyword evidence="3" id="KW-0732">Signal</keyword>
<evidence type="ECO:0000259" key="4">
    <source>
        <dbReference type="Pfam" id="PF07833"/>
    </source>
</evidence>
<dbReference type="InterPro" id="IPR012854">
    <property type="entry name" value="Cu_amine_oxidase-like_N"/>
</dbReference>
<dbReference type="InterPro" id="IPR036582">
    <property type="entry name" value="Mao_N_sf"/>
</dbReference>
<evidence type="ECO:0000256" key="2">
    <source>
        <dbReference type="ARBA" id="ARBA00022737"/>
    </source>
</evidence>
<feature type="chain" id="PRO_5003136339" evidence="3">
    <location>
        <begin position="26"/>
        <end position="521"/>
    </location>
</feature>
<sequence>MKCSKLAISLIASLFLLSTSAVALAQSEQQASTAARVTGTATASPTAPAIHTKITSMDVGNGHAVFIRADATLSAWGWNRDGQLGLGTVYDQYLPAYIPDMQNVKQAAAGFACSLVLLQDGTVWRSGNGCPGSERATDANNLIYQKQNGLPPKVQSISLGGAAALALLPDGTVWSWGNDLLHSETTEAAIPVQVPGLSDIIAVDAGDYHAMALRKDGTVWTWGYNYYGEIGNGSKELQFLPQQVKGLSKVTRIAAAKYVSAALQSDGTVWAWGKNNSGQFGPAGKKSTVSVKPLQVKGFNHIVSLKAGPSHLLGLRSDGTVWQAGGTPAAMNRVLQVSSLSHITSIAAGTDSSLALDKAGKLYTWGEAALPGAGHYFSEESKGKPELVPDPIRFVVNGQPVSMPLSAGYYKGTLMVPRSALWKELGVNVSYSTTKPDPNSYNASYSTWTLTRGDQSVAFFQTSDGPQVTVNGIKMTNPPEIVVFGASSSSITMLPFQFVCRSLGIASHWDASTRTIQFHLK</sequence>
<dbReference type="EMBL" id="AEDD01000009">
    <property type="protein sequence ID" value="EFM09947.1"/>
    <property type="molecule type" value="Genomic_DNA"/>
</dbReference>
<dbReference type="AlphaFoldDB" id="E0ICR1"/>
<name>E0ICR1_9BACL</name>
<organism evidence="6 7">
    <name type="scientific">Paenibacillus curdlanolyticus YK9</name>
    <dbReference type="NCBI Taxonomy" id="717606"/>
    <lineage>
        <taxon>Bacteria</taxon>
        <taxon>Bacillati</taxon>
        <taxon>Bacillota</taxon>
        <taxon>Bacilli</taxon>
        <taxon>Bacillales</taxon>
        <taxon>Paenibacillaceae</taxon>
        <taxon>Paenibacillus</taxon>
    </lineage>
</organism>
<dbReference type="PANTHER" id="PTHR45982:SF1">
    <property type="entry name" value="REGULATOR OF CHROMOSOME CONDENSATION"/>
    <property type="match status" value="1"/>
</dbReference>
<keyword evidence="1" id="KW-0344">Guanine-nucleotide releasing factor</keyword>
<dbReference type="Pfam" id="PF25390">
    <property type="entry name" value="WD40_RLD"/>
    <property type="match status" value="1"/>
</dbReference>
<dbReference type="PROSITE" id="PS50012">
    <property type="entry name" value="RCC1_3"/>
    <property type="match status" value="4"/>
</dbReference>
<dbReference type="Gene3D" id="2.130.10.30">
    <property type="entry name" value="Regulator of chromosome condensation 1/beta-lactamase-inhibitor protein II"/>
    <property type="match status" value="2"/>
</dbReference>
<dbReference type="SUPFAM" id="SSF50985">
    <property type="entry name" value="RCC1/BLIP-II"/>
    <property type="match status" value="1"/>
</dbReference>
<dbReference type="Proteomes" id="UP000005387">
    <property type="component" value="Unassembled WGS sequence"/>
</dbReference>
<dbReference type="InterPro" id="IPR058923">
    <property type="entry name" value="RCC1-like_dom"/>
</dbReference>